<proteinExistence type="predicted"/>
<gene>
    <name evidence="1" type="ORF">MTR67_026266</name>
</gene>
<protein>
    <submittedName>
        <fullName evidence="1">Uncharacterized protein</fullName>
    </submittedName>
</protein>
<evidence type="ECO:0000313" key="1">
    <source>
        <dbReference type="EMBL" id="WMV32881.1"/>
    </source>
</evidence>
<dbReference type="AlphaFoldDB" id="A0AAF0R073"/>
<accession>A0AAF0R073</accession>
<dbReference type="Proteomes" id="UP001234989">
    <property type="component" value="Chromosome 6"/>
</dbReference>
<sequence length="88" mass="9894">MMTLQDSIQSFKCLEGEPIHETLLRFKKLVLQCPIHGLPDNVLLQYFYRSLDSINKGVADQLSLGGLMQKPYVIAAQLLDGMTTINRA</sequence>
<dbReference type="EMBL" id="CP133617">
    <property type="protein sequence ID" value="WMV32881.1"/>
    <property type="molecule type" value="Genomic_DNA"/>
</dbReference>
<name>A0AAF0R073_SOLVR</name>
<evidence type="ECO:0000313" key="2">
    <source>
        <dbReference type="Proteomes" id="UP001234989"/>
    </source>
</evidence>
<reference evidence="1" key="1">
    <citation type="submission" date="2023-08" db="EMBL/GenBank/DDBJ databases">
        <title>A de novo genome assembly of Solanum verrucosum Schlechtendal, a Mexican diploid species geographically isolated from the other diploid A-genome species in potato relatives.</title>
        <authorList>
            <person name="Hosaka K."/>
        </authorList>
    </citation>
    <scope>NUCLEOTIDE SEQUENCE</scope>
    <source>
        <tissue evidence="1">Young leaves</tissue>
    </source>
</reference>
<organism evidence="1 2">
    <name type="scientific">Solanum verrucosum</name>
    <dbReference type="NCBI Taxonomy" id="315347"/>
    <lineage>
        <taxon>Eukaryota</taxon>
        <taxon>Viridiplantae</taxon>
        <taxon>Streptophyta</taxon>
        <taxon>Embryophyta</taxon>
        <taxon>Tracheophyta</taxon>
        <taxon>Spermatophyta</taxon>
        <taxon>Magnoliopsida</taxon>
        <taxon>eudicotyledons</taxon>
        <taxon>Gunneridae</taxon>
        <taxon>Pentapetalae</taxon>
        <taxon>asterids</taxon>
        <taxon>lamiids</taxon>
        <taxon>Solanales</taxon>
        <taxon>Solanaceae</taxon>
        <taxon>Solanoideae</taxon>
        <taxon>Solaneae</taxon>
        <taxon>Solanum</taxon>
    </lineage>
</organism>
<keyword evidence="2" id="KW-1185">Reference proteome</keyword>